<gene>
    <name evidence="2" type="ORF">CD039_08500</name>
</gene>
<protein>
    <submittedName>
        <fullName evidence="2">N-acetyltransferase</fullName>
    </submittedName>
</protein>
<dbReference type="InterPro" id="IPR016181">
    <property type="entry name" value="Acyl_CoA_acyltransferase"/>
</dbReference>
<dbReference type="AlphaFoldDB" id="A0A2K4FCD3"/>
<name>A0A2K4FCD3_9STAP</name>
<dbReference type="PANTHER" id="PTHR43415">
    <property type="entry name" value="SPERMIDINE N(1)-ACETYLTRANSFERASE"/>
    <property type="match status" value="1"/>
</dbReference>
<dbReference type="GO" id="GO:0016747">
    <property type="term" value="F:acyltransferase activity, transferring groups other than amino-acyl groups"/>
    <property type="evidence" value="ECO:0007669"/>
    <property type="project" value="InterPro"/>
</dbReference>
<sequence>MKIERICPDETKNLYNCMKQIDSESQFMLYAPDERSYNEETLKDNIKHNFYIGLKTDEGDIKGYSFVHISSVAKIKHIGYIITGIENNYHHQGYATQMFEEIIKWAKNKGLRRLELTVLTHNNPAIKLYEKMGFKIEGIKRQSIYMDGLYHDELYMAMLLDESPETTLAF</sequence>
<feature type="domain" description="N-acetyltransferase" evidence="1">
    <location>
        <begin position="1"/>
        <end position="161"/>
    </location>
</feature>
<dbReference type="OrthoDB" id="948250at2"/>
<reference evidence="2 3" key="1">
    <citation type="submission" date="2017-08" db="EMBL/GenBank/DDBJ databases">
        <title>Draft genome sequences of 64 type strains of genus Staph aureus.</title>
        <authorList>
            <person name="Cole K."/>
            <person name="Golubchik T."/>
            <person name="Russell J."/>
            <person name="Foster D."/>
            <person name="Llewelyn M."/>
            <person name="Wilson D."/>
            <person name="Crook D."/>
            <person name="Paul J."/>
        </authorList>
    </citation>
    <scope>NUCLEOTIDE SEQUENCE [LARGE SCALE GENOMIC DNA]</scope>
    <source>
        <strain evidence="2 3">DSM 29875</strain>
    </source>
</reference>
<dbReference type="InterPro" id="IPR000182">
    <property type="entry name" value="GNAT_dom"/>
</dbReference>
<evidence type="ECO:0000313" key="3">
    <source>
        <dbReference type="Proteomes" id="UP000242712"/>
    </source>
</evidence>
<dbReference type="PANTHER" id="PTHR43415:SF3">
    <property type="entry name" value="GNAT-FAMILY ACETYLTRANSFERASE"/>
    <property type="match status" value="1"/>
</dbReference>
<dbReference type="SUPFAM" id="SSF55729">
    <property type="entry name" value="Acyl-CoA N-acyltransferases (Nat)"/>
    <property type="match status" value="1"/>
</dbReference>
<dbReference type="Proteomes" id="UP000242712">
    <property type="component" value="Unassembled WGS sequence"/>
</dbReference>
<accession>A0A2K4FCD3</accession>
<keyword evidence="2" id="KW-0808">Transferase</keyword>
<comment type="caution">
    <text evidence="2">The sequence shown here is derived from an EMBL/GenBank/DDBJ whole genome shotgun (WGS) entry which is preliminary data.</text>
</comment>
<dbReference type="GeneID" id="98298389"/>
<dbReference type="EMBL" id="PPPX01000011">
    <property type="protein sequence ID" value="POA09014.1"/>
    <property type="molecule type" value="Genomic_DNA"/>
</dbReference>
<dbReference type="CDD" id="cd04301">
    <property type="entry name" value="NAT_SF"/>
    <property type="match status" value="1"/>
</dbReference>
<evidence type="ECO:0000313" key="2">
    <source>
        <dbReference type="EMBL" id="POA09014.1"/>
    </source>
</evidence>
<organism evidence="2 3">
    <name type="scientific">Staphylococcus argensis</name>
    <dbReference type="NCBI Taxonomy" id="1607738"/>
    <lineage>
        <taxon>Bacteria</taxon>
        <taxon>Bacillati</taxon>
        <taxon>Bacillota</taxon>
        <taxon>Bacilli</taxon>
        <taxon>Bacillales</taxon>
        <taxon>Staphylococcaceae</taxon>
        <taxon>Staphylococcus</taxon>
    </lineage>
</organism>
<dbReference type="RefSeq" id="WP_103371957.1">
    <property type="nucleotide sequence ID" value="NZ_CBCRVO010000002.1"/>
</dbReference>
<proteinExistence type="predicted"/>
<evidence type="ECO:0000259" key="1">
    <source>
        <dbReference type="PROSITE" id="PS51186"/>
    </source>
</evidence>
<dbReference type="PROSITE" id="PS51186">
    <property type="entry name" value="GNAT"/>
    <property type="match status" value="1"/>
</dbReference>
<dbReference type="Pfam" id="PF00583">
    <property type="entry name" value="Acetyltransf_1"/>
    <property type="match status" value="1"/>
</dbReference>
<dbReference type="Gene3D" id="3.40.630.30">
    <property type="match status" value="1"/>
</dbReference>
<keyword evidence="3" id="KW-1185">Reference proteome</keyword>